<dbReference type="Proteomes" id="UP001148838">
    <property type="component" value="Unassembled WGS sequence"/>
</dbReference>
<proteinExistence type="predicted"/>
<accession>A0ABQ8SB77</accession>
<protein>
    <submittedName>
        <fullName evidence="1">Uncharacterized protein</fullName>
    </submittedName>
</protein>
<keyword evidence="2" id="KW-1185">Reference proteome</keyword>
<dbReference type="EMBL" id="JAJSOF020000031">
    <property type="protein sequence ID" value="KAJ4430942.1"/>
    <property type="molecule type" value="Genomic_DNA"/>
</dbReference>
<evidence type="ECO:0000313" key="2">
    <source>
        <dbReference type="Proteomes" id="UP001148838"/>
    </source>
</evidence>
<name>A0ABQ8SB77_PERAM</name>
<evidence type="ECO:0000313" key="1">
    <source>
        <dbReference type="EMBL" id="KAJ4430942.1"/>
    </source>
</evidence>
<comment type="caution">
    <text evidence="1">The sequence shown here is derived from an EMBL/GenBank/DDBJ whole genome shotgun (WGS) entry which is preliminary data.</text>
</comment>
<reference evidence="1 2" key="1">
    <citation type="journal article" date="2022" name="Allergy">
        <title>Genome assembly and annotation of Periplaneta americana reveal a comprehensive cockroach allergen profile.</title>
        <authorList>
            <person name="Wang L."/>
            <person name="Xiong Q."/>
            <person name="Saelim N."/>
            <person name="Wang L."/>
            <person name="Nong W."/>
            <person name="Wan A.T."/>
            <person name="Shi M."/>
            <person name="Liu X."/>
            <person name="Cao Q."/>
            <person name="Hui J.H.L."/>
            <person name="Sookrung N."/>
            <person name="Leung T.F."/>
            <person name="Tungtrongchitr A."/>
            <person name="Tsui S.K.W."/>
        </authorList>
    </citation>
    <scope>NUCLEOTIDE SEQUENCE [LARGE SCALE GENOMIC DNA]</scope>
    <source>
        <strain evidence="1">PWHHKU_190912</strain>
    </source>
</reference>
<sequence>MRPFKTFYSHEVELWLDNDQFQAVSFVEVGTIFGKAYLQAGSMQTAISGFRKCRIIPYTLTTFGDADFILDNTGHKETTPAAPFASATTQVAAATTKVTTATNEVAVATFQISAAKAKSLIQHPRLEGQTFSLQKEEIHLCHHSTFAHR</sequence>
<organism evidence="1 2">
    <name type="scientific">Periplaneta americana</name>
    <name type="common">American cockroach</name>
    <name type="synonym">Blatta americana</name>
    <dbReference type="NCBI Taxonomy" id="6978"/>
    <lineage>
        <taxon>Eukaryota</taxon>
        <taxon>Metazoa</taxon>
        <taxon>Ecdysozoa</taxon>
        <taxon>Arthropoda</taxon>
        <taxon>Hexapoda</taxon>
        <taxon>Insecta</taxon>
        <taxon>Pterygota</taxon>
        <taxon>Neoptera</taxon>
        <taxon>Polyneoptera</taxon>
        <taxon>Dictyoptera</taxon>
        <taxon>Blattodea</taxon>
        <taxon>Blattoidea</taxon>
        <taxon>Blattidae</taxon>
        <taxon>Blattinae</taxon>
        <taxon>Periplaneta</taxon>
    </lineage>
</organism>
<gene>
    <name evidence="1" type="ORF">ANN_19535</name>
</gene>